<dbReference type="SUPFAM" id="SSF54211">
    <property type="entry name" value="Ribosomal protein S5 domain 2-like"/>
    <property type="match status" value="2"/>
</dbReference>
<dbReference type="GO" id="GO:0006633">
    <property type="term" value="P:fatty acid biosynthetic process"/>
    <property type="evidence" value="ECO:0007669"/>
    <property type="project" value="UniProtKB-UniRule"/>
</dbReference>
<evidence type="ECO:0000256" key="13">
    <source>
        <dbReference type="ARBA" id="ARBA00024535"/>
    </source>
</evidence>
<comment type="pathway">
    <text evidence="4 17">Glycolipid biosynthesis; lipid IV(A) biosynthesis; lipid IV(A) from (3R)-3-hydroxytetradecanoyl-[acyl-carrier-protein] and UDP-N-acetyl-alpha-D-glucosamine: step 2/6.</text>
</comment>
<evidence type="ECO:0000256" key="12">
    <source>
        <dbReference type="ARBA" id="ARBA00023239"/>
    </source>
</evidence>
<comment type="function">
    <text evidence="14 18">Involved in unsaturated fatty acids biosynthesis. Catalyzes the dehydration of short chain beta-hydroxyacyl-ACPs and long chain saturated and unsaturated beta-hydroxyacyl-ACPs.</text>
</comment>
<organism evidence="19 20">
    <name type="scientific">Hymenobacter roseosalivarius DSM 11622</name>
    <dbReference type="NCBI Taxonomy" id="645990"/>
    <lineage>
        <taxon>Bacteria</taxon>
        <taxon>Pseudomonadati</taxon>
        <taxon>Bacteroidota</taxon>
        <taxon>Cytophagia</taxon>
        <taxon>Cytophagales</taxon>
        <taxon>Hymenobacteraceae</taxon>
        <taxon>Hymenobacter</taxon>
    </lineage>
</organism>
<comment type="similarity">
    <text evidence="15">In the N-terminal section; belongs to the LpxC family.</text>
</comment>
<evidence type="ECO:0000256" key="5">
    <source>
        <dbReference type="ARBA" id="ARBA00022490"/>
    </source>
</evidence>
<keyword evidence="8 17" id="KW-0479">Metal-binding</keyword>
<feature type="binding site" evidence="17">
    <location>
        <position position="261"/>
    </location>
    <ligand>
        <name>Zn(2+)</name>
        <dbReference type="ChEBI" id="CHEBI:29105"/>
    </ligand>
</feature>
<accession>A0A1W1W3N5</accession>
<dbReference type="RefSeq" id="WP_084447617.1">
    <property type="nucleotide sequence ID" value="NZ_FWWW01000099.1"/>
</dbReference>
<comment type="subcellular location">
    <subcellularLocation>
        <location evidence="3 18">Cytoplasm</location>
    </subcellularLocation>
</comment>
<dbReference type="InterPro" id="IPR004463">
    <property type="entry name" value="UDP-acyl_GlcNac_deAcase"/>
</dbReference>
<feature type="binding site" evidence="17">
    <location>
        <position position="265"/>
    </location>
    <ligand>
        <name>Zn(2+)</name>
        <dbReference type="ChEBI" id="CHEBI:29105"/>
    </ligand>
</feature>
<name>A0A1W1W3N5_9BACT</name>
<dbReference type="InterPro" id="IPR029069">
    <property type="entry name" value="HotDog_dom_sf"/>
</dbReference>
<dbReference type="UniPathway" id="UPA00359">
    <property type="reaction ID" value="UER00478"/>
</dbReference>
<dbReference type="GO" id="GO:0005737">
    <property type="term" value="C:cytoplasm"/>
    <property type="evidence" value="ECO:0007669"/>
    <property type="project" value="UniProtKB-SubCell"/>
</dbReference>
<keyword evidence="20" id="KW-1185">Reference proteome</keyword>
<evidence type="ECO:0000256" key="7">
    <source>
        <dbReference type="ARBA" id="ARBA00022556"/>
    </source>
</evidence>
<dbReference type="Proteomes" id="UP000192266">
    <property type="component" value="Unassembled WGS sequence"/>
</dbReference>
<dbReference type="InterPro" id="IPR010084">
    <property type="entry name" value="FabZ"/>
</dbReference>
<dbReference type="OrthoDB" id="9772788at2"/>
<dbReference type="GO" id="GO:0046872">
    <property type="term" value="F:metal ion binding"/>
    <property type="evidence" value="ECO:0007669"/>
    <property type="project" value="UniProtKB-KW"/>
</dbReference>
<dbReference type="NCBIfam" id="NF009667">
    <property type="entry name" value="PRK13188.1"/>
    <property type="match status" value="1"/>
</dbReference>
<keyword evidence="9 17" id="KW-0378">Hydrolase</keyword>
<dbReference type="NCBIfam" id="TIGR01750">
    <property type="entry name" value="fabZ"/>
    <property type="match status" value="1"/>
</dbReference>
<dbReference type="Gene3D" id="3.30.1700.10">
    <property type="entry name" value="lpxc deacetylase, domain 2"/>
    <property type="match status" value="1"/>
</dbReference>
<reference evidence="19 20" key="1">
    <citation type="submission" date="2017-04" db="EMBL/GenBank/DDBJ databases">
        <authorList>
            <person name="Afonso C.L."/>
            <person name="Miller P.J."/>
            <person name="Scott M.A."/>
            <person name="Spackman E."/>
            <person name="Goraichik I."/>
            <person name="Dimitrov K.M."/>
            <person name="Suarez D.L."/>
            <person name="Swayne D.E."/>
        </authorList>
    </citation>
    <scope>NUCLEOTIDE SEQUENCE [LARGE SCALE GENOMIC DNA]</scope>
    <source>
        <strain evidence="19 20">DSM 11622</strain>
    </source>
</reference>
<comment type="catalytic activity">
    <reaction evidence="18">
        <text>a (3R)-hydroxyacyl-[ACP] = a (2E)-enoyl-[ACP] + H2O</text>
        <dbReference type="Rhea" id="RHEA:13097"/>
        <dbReference type="Rhea" id="RHEA-COMP:9925"/>
        <dbReference type="Rhea" id="RHEA-COMP:9945"/>
        <dbReference type="ChEBI" id="CHEBI:15377"/>
        <dbReference type="ChEBI" id="CHEBI:78784"/>
        <dbReference type="ChEBI" id="CHEBI:78827"/>
        <dbReference type="EC" id="4.2.1.59"/>
    </reaction>
</comment>
<keyword evidence="7 17" id="KW-0441">Lipid A biosynthesis</keyword>
<gene>
    <name evidence="17" type="primary">lpxC</name>
    <name evidence="18" type="synonym">fabZ</name>
    <name evidence="19" type="ORF">SAMN00120144_1678</name>
</gene>
<evidence type="ECO:0000256" key="11">
    <source>
        <dbReference type="ARBA" id="ARBA00023098"/>
    </source>
</evidence>
<dbReference type="GO" id="GO:0103117">
    <property type="term" value="F:UDP-3-O-acyl-N-acetylglucosamine deacetylase activity"/>
    <property type="evidence" value="ECO:0007669"/>
    <property type="project" value="UniProtKB-UniRule"/>
</dbReference>
<evidence type="ECO:0000256" key="10">
    <source>
        <dbReference type="ARBA" id="ARBA00022833"/>
    </source>
</evidence>
<evidence type="ECO:0000256" key="4">
    <source>
        <dbReference type="ARBA" id="ARBA00005002"/>
    </source>
</evidence>
<evidence type="ECO:0000256" key="14">
    <source>
        <dbReference type="ARBA" id="ARBA00025049"/>
    </source>
</evidence>
<comment type="catalytic activity">
    <reaction evidence="13 17">
        <text>a UDP-3-O-[(3R)-3-hydroxyacyl]-N-acetyl-alpha-D-glucosamine + H2O = a UDP-3-O-[(3R)-3-hydroxyacyl]-alpha-D-glucosamine + acetate</text>
        <dbReference type="Rhea" id="RHEA:67816"/>
        <dbReference type="ChEBI" id="CHEBI:15377"/>
        <dbReference type="ChEBI" id="CHEBI:30089"/>
        <dbReference type="ChEBI" id="CHEBI:137740"/>
        <dbReference type="ChEBI" id="CHEBI:173225"/>
        <dbReference type="EC" id="3.5.1.108"/>
    </reaction>
</comment>
<dbReference type="SUPFAM" id="SSF54637">
    <property type="entry name" value="Thioesterase/thiol ester dehydrase-isomerase"/>
    <property type="match status" value="1"/>
</dbReference>
<dbReference type="InterPro" id="IPR011334">
    <property type="entry name" value="UDP-acyl_GlcNac_deAcase_C"/>
</dbReference>
<proteinExistence type="inferred from homology"/>
<dbReference type="CDD" id="cd01288">
    <property type="entry name" value="FabZ"/>
    <property type="match status" value="1"/>
</dbReference>
<keyword evidence="10 17" id="KW-0862">Zinc</keyword>
<dbReference type="GO" id="GO:0019171">
    <property type="term" value="F:(3R)-hydroxyacyl-[acyl-carrier-protein] dehydratase activity"/>
    <property type="evidence" value="ECO:0007669"/>
    <property type="project" value="UniProtKB-EC"/>
</dbReference>
<keyword evidence="12 18" id="KW-0456">Lyase</keyword>
<dbReference type="EC" id="4.2.1.59" evidence="18"/>
<dbReference type="InterPro" id="IPR013114">
    <property type="entry name" value="FabA_FabZ"/>
</dbReference>
<dbReference type="AlphaFoldDB" id="A0A1W1W3N5"/>
<evidence type="ECO:0000256" key="9">
    <source>
        <dbReference type="ARBA" id="ARBA00022801"/>
    </source>
</evidence>
<keyword evidence="11 17" id="KW-0443">Lipid metabolism</keyword>
<dbReference type="HAMAP" id="MF_00406">
    <property type="entry name" value="FabZ"/>
    <property type="match status" value="1"/>
</dbReference>
<evidence type="ECO:0000256" key="16">
    <source>
        <dbReference type="ARBA" id="ARBA00061355"/>
    </source>
</evidence>
<dbReference type="NCBIfam" id="TIGR00325">
    <property type="entry name" value="lpxC"/>
    <property type="match status" value="1"/>
</dbReference>
<evidence type="ECO:0000256" key="6">
    <source>
        <dbReference type="ARBA" id="ARBA00022516"/>
    </source>
</evidence>
<evidence type="ECO:0000256" key="8">
    <source>
        <dbReference type="ARBA" id="ARBA00022723"/>
    </source>
</evidence>
<dbReference type="PANTHER" id="PTHR33694">
    <property type="entry name" value="UDP-3-O-ACYL-N-ACETYLGLUCOSAMINE DEACETYLASE 1, MITOCHONDRIAL-RELATED"/>
    <property type="match status" value="1"/>
</dbReference>
<dbReference type="NCBIfam" id="NF000582">
    <property type="entry name" value="PRK00006.1"/>
    <property type="match status" value="1"/>
</dbReference>
<dbReference type="HAMAP" id="MF_00388">
    <property type="entry name" value="LpxC"/>
    <property type="match status" value="1"/>
</dbReference>
<dbReference type="EC" id="3.5.1.108" evidence="17"/>
<dbReference type="EMBL" id="FWWW01000099">
    <property type="protein sequence ID" value="SMC00248.1"/>
    <property type="molecule type" value="Genomic_DNA"/>
</dbReference>
<evidence type="ECO:0000256" key="18">
    <source>
        <dbReference type="HAMAP-Rule" id="MF_00406"/>
    </source>
</evidence>
<comment type="function">
    <text evidence="2 17">Catalyzes the hydrolysis of UDP-3-O-myristoyl-N-acetylglucosamine to form UDP-3-O-myristoylglucosamine and acetate, the committed step in lipid A biosynthesis.</text>
</comment>
<feature type="binding site" evidence="17">
    <location>
        <position position="79"/>
    </location>
    <ligand>
        <name>Zn(2+)</name>
        <dbReference type="ChEBI" id="CHEBI:29105"/>
    </ligand>
</feature>
<evidence type="ECO:0000313" key="19">
    <source>
        <dbReference type="EMBL" id="SMC00248.1"/>
    </source>
</evidence>
<comment type="cofactor">
    <cofactor evidence="1 17">
        <name>Zn(2+)</name>
        <dbReference type="ChEBI" id="CHEBI:29105"/>
    </cofactor>
</comment>
<dbReference type="GO" id="GO:0016020">
    <property type="term" value="C:membrane"/>
    <property type="evidence" value="ECO:0007669"/>
    <property type="project" value="GOC"/>
</dbReference>
<evidence type="ECO:0000256" key="3">
    <source>
        <dbReference type="ARBA" id="ARBA00004496"/>
    </source>
</evidence>
<evidence type="ECO:0000256" key="2">
    <source>
        <dbReference type="ARBA" id="ARBA00002923"/>
    </source>
</evidence>
<feature type="active site" description="Proton donor" evidence="17">
    <location>
        <position position="288"/>
    </location>
</feature>
<dbReference type="STRING" id="645990.SAMN00120144_1678"/>
<dbReference type="Gene3D" id="3.30.230.20">
    <property type="entry name" value="lpxc deacetylase, domain 1"/>
    <property type="match status" value="1"/>
</dbReference>
<comment type="similarity">
    <text evidence="18">Belongs to the thioester dehydratase family. FabZ subfamily.</text>
</comment>
<protein>
    <recommendedName>
        <fullName evidence="17 18">Multifunctional fusion protein</fullName>
    </recommendedName>
    <domain>
        <recommendedName>
            <fullName evidence="18">3-hydroxyacyl-[acyl-carrier-protein] dehydratase FabZ</fullName>
            <ecNumber evidence="18">4.2.1.59</ecNumber>
        </recommendedName>
        <alternativeName>
            <fullName evidence="18">(3R)-hydroxymyristoyl-[acyl-carrier-protein] dehydratase</fullName>
        </alternativeName>
        <alternativeName>
            <fullName evidence="18">Beta-hydroxyacyl-ACP dehydratase</fullName>
            <shortName evidence="18">(3R)-hydroxymyristoyl-ACP dehydrase</shortName>
        </alternativeName>
    </domain>
    <domain>
        <recommendedName>
            <fullName evidence="17">UDP-3-O-acyl-N-acetylglucosamine deacetylase</fullName>
            <shortName evidence="17">UDP-3-O-acyl-GlcNAc deacetylase</shortName>
            <ecNumber evidence="17">3.5.1.108</ecNumber>
        </recommendedName>
        <alternativeName>
            <fullName evidence="17">UDP-3-O-[R-3-hydroxymyristoyl]-N-acetylglucosamine deacetylase</fullName>
        </alternativeName>
    </domain>
</protein>
<keyword evidence="5 18" id="KW-0963">Cytoplasm</keyword>
<feature type="active site" evidence="18">
    <location>
        <position position="366"/>
    </location>
</feature>
<keyword evidence="6 17" id="KW-0444">Lipid biosynthesis</keyword>
<dbReference type="GO" id="GO:0009245">
    <property type="term" value="P:lipid A biosynthetic process"/>
    <property type="evidence" value="ECO:0007669"/>
    <property type="project" value="UniProtKB-UniRule"/>
</dbReference>
<dbReference type="InterPro" id="IPR020568">
    <property type="entry name" value="Ribosomal_Su5_D2-typ_SF"/>
</dbReference>
<dbReference type="FunFam" id="3.10.129.10:FF:000001">
    <property type="entry name" value="3-hydroxyacyl-[acyl-carrier-protein] dehydratase FabZ"/>
    <property type="match status" value="1"/>
</dbReference>
<evidence type="ECO:0000313" key="20">
    <source>
        <dbReference type="Proteomes" id="UP000192266"/>
    </source>
</evidence>
<evidence type="ECO:0000256" key="1">
    <source>
        <dbReference type="ARBA" id="ARBA00001947"/>
    </source>
</evidence>
<dbReference type="InterPro" id="IPR015870">
    <property type="entry name" value="UDP-acyl_N-AcGlcN_deAcase_N"/>
</dbReference>
<evidence type="ECO:0000256" key="17">
    <source>
        <dbReference type="HAMAP-Rule" id="MF_00388"/>
    </source>
</evidence>
<dbReference type="Pfam" id="PF03331">
    <property type="entry name" value="LpxC"/>
    <property type="match status" value="2"/>
</dbReference>
<dbReference type="Pfam" id="PF07977">
    <property type="entry name" value="FabA"/>
    <property type="match status" value="1"/>
</dbReference>
<dbReference type="Gene3D" id="3.10.129.10">
    <property type="entry name" value="Hotdog Thioesterase"/>
    <property type="match status" value="1"/>
</dbReference>
<comment type="similarity">
    <text evidence="16">In the C-terminal section; belongs to the thioester dehydratase family.</text>
</comment>
<comment type="similarity">
    <text evidence="17">Belongs to the LpxC family.</text>
</comment>
<sequence length="464" mass="51286">MNDKQHTIKSPVTVSGIGLHTGVQATMTFCPAPVNHGYKFQRIDLPGKPIVDADVDNVVDLSRGTTIEQNGARVNTVEHTLAALVGLQIDNVLIQLDGPEPPIMDGSSYEFIKPLQEAGFEEQNALRNYFEIPESIRYVDNARHVELAVLPLHDYRVTVMVDYNSPVLGSQHATLTDITHFATEIASSRTFCFLHELEALYKQNLIKGGDLSNAIVVVDRVVSEEELHDLAEMLGKPKVAVKKEGILNNVDLRYKNEPARHKLLDLVGDLALVGRPLKGQILAARPGHAANVAFAKKIKKKMMEVDSSPVPTYDPGREPVMDINQISATLPHRYPFLLIDKIIHLDTTTVTSVKNVTMNEQFFQGHFPGNPVMPGVIQIEAMAQTGGILVLNTVKDPENYWTYFLGIENCRFRKKVIPGDTIIFKCQLLAPVKRGIAKMSGKAFVNGKVVMEAEMSAAIVRKDA</sequence>
<dbReference type="PANTHER" id="PTHR33694:SF1">
    <property type="entry name" value="UDP-3-O-ACYL-N-ACETYLGLUCOSAMINE DEACETYLASE 1, MITOCHONDRIAL-RELATED"/>
    <property type="match status" value="1"/>
</dbReference>
<evidence type="ECO:0000256" key="15">
    <source>
        <dbReference type="ARBA" id="ARBA00061221"/>
    </source>
</evidence>